<accession>A0A0B1NWC3</accession>
<evidence type="ECO:0000256" key="1">
    <source>
        <dbReference type="SAM" id="MobiDB-lite"/>
    </source>
</evidence>
<feature type="region of interest" description="Disordered" evidence="1">
    <location>
        <begin position="1"/>
        <end position="48"/>
    </location>
</feature>
<sequence>MEVNTVVDAADGPNLDSFEEEDPLRSKSPQKAALISPKPTHTQSDRNQRNVTSLMSAIKGLLDLTNDYLQNLETQYPGIGSDFLALLSDGASHAMPSTNPTWAKIAASQDPANVSFKRRNIKSSPPQGQCKEDRRIMIRLAPDHEARKSGTFELRQTIQKLVTDSSLISDVWNVPSGAAKLASMPVKAAIILQAKKVIEERFGNATVERQETWTTFVIGPIQKQIRCLDGFRDPMDGLLQDELAAVQESVQIRYMNWTRRSQNDEPTGYVRICVREEISSEASGLR</sequence>
<keyword evidence="3" id="KW-1185">Reference proteome</keyword>
<dbReference type="Proteomes" id="UP000030854">
    <property type="component" value="Unassembled WGS sequence"/>
</dbReference>
<name>A0A0B1NWC3_UNCNE</name>
<dbReference type="EMBL" id="JNVN01004636">
    <property type="protein sequence ID" value="KHJ30258.1"/>
    <property type="molecule type" value="Genomic_DNA"/>
</dbReference>
<protein>
    <submittedName>
        <fullName evidence="2">Putative effector protein</fullName>
    </submittedName>
</protein>
<gene>
    <name evidence="2" type="ORF">EV44_g4358</name>
</gene>
<organism evidence="2 3">
    <name type="scientific">Uncinula necator</name>
    <name type="common">Grape powdery mildew</name>
    <dbReference type="NCBI Taxonomy" id="52586"/>
    <lineage>
        <taxon>Eukaryota</taxon>
        <taxon>Fungi</taxon>
        <taxon>Dikarya</taxon>
        <taxon>Ascomycota</taxon>
        <taxon>Pezizomycotina</taxon>
        <taxon>Leotiomycetes</taxon>
        <taxon>Erysiphales</taxon>
        <taxon>Erysiphaceae</taxon>
        <taxon>Erysiphe</taxon>
    </lineage>
</organism>
<dbReference type="HOGENOM" id="CLU_036943_1_0_1"/>
<dbReference type="AlphaFoldDB" id="A0A0B1NWC3"/>
<comment type="caution">
    <text evidence="2">The sequence shown here is derived from an EMBL/GenBank/DDBJ whole genome shotgun (WGS) entry which is preliminary data.</text>
</comment>
<reference evidence="2 3" key="1">
    <citation type="journal article" date="2014" name="BMC Genomics">
        <title>Adaptive genomic structural variation in the grape powdery mildew pathogen, Erysiphe necator.</title>
        <authorList>
            <person name="Jones L."/>
            <person name="Riaz S."/>
            <person name="Morales-Cruz A."/>
            <person name="Amrine K.C."/>
            <person name="McGuire B."/>
            <person name="Gubler W.D."/>
            <person name="Walker M.A."/>
            <person name="Cantu D."/>
        </authorList>
    </citation>
    <scope>NUCLEOTIDE SEQUENCE [LARGE SCALE GENOMIC DNA]</scope>
    <source>
        <strain evidence="3">c</strain>
    </source>
</reference>
<proteinExistence type="predicted"/>
<evidence type="ECO:0000313" key="3">
    <source>
        <dbReference type="Proteomes" id="UP000030854"/>
    </source>
</evidence>
<evidence type="ECO:0000313" key="2">
    <source>
        <dbReference type="EMBL" id="KHJ30258.1"/>
    </source>
</evidence>